<dbReference type="AlphaFoldDB" id="A0A392Q9R2"/>
<evidence type="ECO:0000313" key="2">
    <source>
        <dbReference type="Proteomes" id="UP000265520"/>
    </source>
</evidence>
<organism evidence="1 2">
    <name type="scientific">Trifolium medium</name>
    <dbReference type="NCBI Taxonomy" id="97028"/>
    <lineage>
        <taxon>Eukaryota</taxon>
        <taxon>Viridiplantae</taxon>
        <taxon>Streptophyta</taxon>
        <taxon>Embryophyta</taxon>
        <taxon>Tracheophyta</taxon>
        <taxon>Spermatophyta</taxon>
        <taxon>Magnoliopsida</taxon>
        <taxon>eudicotyledons</taxon>
        <taxon>Gunneridae</taxon>
        <taxon>Pentapetalae</taxon>
        <taxon>rosids</taxon>
        <taxon>fabids</taxon>
        <taxon>Fabales</taxon>
        <taxon>Fabaceae</taxon>
        <taxon>Papilionoideae</taxon>
        <taxon>50 kb inversion clade</taxon>
        <taxon>NPAAA clade</taxon>
        <taxon>Hologalegina</taxon>
        <taxon>IRL clade</taxon>
        <taxon>Trifolieae</taxon>
        <taxon>Trifolium</taxon>
    </lineage>
</organism>
<accession>A0A392Q9R2</accession>
<reference evidence="1 2" key="1">
    <citation type="journal article" date="2018" name="Front. Plant Sci.">
        <title>Red Clover (Trifolium pratense) and Zigzag Clover (T. medium) - A Picture of Genomic Similarities and Differences.</title>
        <authorList>
            <person name="Dluhosova J."/>
            <person name="Istvanek J."/>
            <person name="Nedelnik J."/>
            <person name="Repkova J."/>
        </authorList>
    </citation>
    <scope>NUCLEOTIDE SEQUENCE [LARGE SCALE GENOMIC DNA]</scope>
    <source>
        <strain evidence="2">cv. 10/8</strain>
        <tissue evidence="1">Leaf</tissue>
    </source>
</reference>
<proteinExistence type="predicted"/>
<protein>
    <submittedName>
        <fullName evidence="1">Uncharacterized protein</fullName>
    </submittedName>
</protein>
<feature type="non-terminal residue" evidence="1">
    <location>
        <position position="1"/>
    </location>
</feature>
<comment type="caution">
    <text evidence="1">The sequence shown here is derived from an EMBL/GenBank/DDBJ whole genome shotgun (WGS) entry which is preliminary data.</text>
</comment>
<evidence type="ECO:0000313" key="1">
    <source>
        <dbReference type="EMBL" id="MCI20599.1"/>
    </source>
</evidence>
<name>A0A392Q9R2_9FABA</name>
<keyword evidence="2" id="KW-1185">Reference proteome</keyword>
<sequence length="74" mass="8139">PASLLISLSSIILLTVSTIFSYHRLAITTTKHPPPPPMRIMLHQTVCLFLPNTTTSDTVDSKPHKSCQKVQGRA</sequence>
<dbReference type="Proteomes" id="UP000265520">
    <property type="component" value="Unassembled WGS sequence"/>
</dbReference>
<dbReference type="EMBL" id="LXQA010120662">
    <property type="protein sequence ID" value="MCI20599.1"/>
    <property type="molecule type" value="Genomic_DNA"/>
</dbReference>